<protein>
    <recommendedName>
        <fullName evidence="4">Alanine racemase</fullName>
        <ecNumber evidence="4">5.1.1.1</ecNumber>
    </recommendedName>
</protein>
<reference evidence="8 9" key="2">
    <citation type="journal article" date="2020" name="Antonie Van Leeuwenhoek">
        <title>Phylogenomic characterisation of a novel corynebacterial species pathogenic to animals.</title>
        <authorList>
            <person name="Moller J."/>
            <person name="Musella L."/>
            <person name="Melnikov V."/>
            <person name="Geissdorfer W."/>
            <person name="Burkovski A."/>
            <person name="Sangal V."/>
        </authorList>
    </citation>
    <scope>NUCLEOTIDE SEQUENCE [LARGE SCALE GENOMIC DNA]</scope>
    <source>
        <strain evidence="8 9">PO100/5</strain>
    </source>
</reference>
<keyword evidence="2 4" id="KW-0663">Pyridoxal phosphate</keyword>
<dbReference type="PRINTS" id="PR00992">
    <property type="entry name" value="ALARACEMASE"/>
</dbReference>
<dbReference type="GO" id="GO:0009252">
    <property type="term" value="P:peptidoglycan biosynthetic process"/>
    <property type="evidence" value="ECO:0007669"/>
    <property type="project" value="TreeGrafter"/>
</dbReference>
<dbReference type="OrthoDB" id="9813814at2"/>
<comment type="cofactor">
    <cofactor evidence="1 4 5">
        <name>pyridoxal 5'-phosphate</name>
        <dbReference type="ChEBI" id="CHEBI:597326"/>
    </cofactor>
</comment>
<proteinExistence type="inferred from homology"/>
<dbReference type="EC" id="5.1.1.1" evidence="4"/>
<keyword evidence="3 4" id="KW-0413">Isomerase</keyword>
<dbReference type="Proteomes" id="UP000195652">
    <property type="component" value="Chromosome"/>
</dbReference>
<dbReference type="HAMAP" id="MF_01201">
    <property type="entry name" value="Ala_racemase"/>
    <property type="match status" value="1"/>
</dbReference>
<evidence type="ECO:0000256" key="6">
    <source>
        <dbReference type="PIRSR" id="PIRSR600821-52"/>
    </source>
</evidence>
<dbReference type="SUPFAM" id="SSF51419">
    <property type="entry name" value="PLP-binding barrel"/>
    <property type="match status" value="1"/>
</dbReference>
<comment type="function">
    <text evidence="4">Catalyzes the interconversion of L-alanine and D-alanine. May also act on other amino acids.</text>
</comment>
<comment type="catalytic activity">
    <reaction evidence="4">
        <text>L-alanine = D-alanine</text>
        <dbReference type="Rhea" id="RHEA:20249"/>
        <dbReference type="ChEBI" id="CHEBI:57416"/>
        <dbReference type="ChEBI" id="CHEBI:57972"/>
        <dbReference type="EC" id="5.1.1.1"/>
    </reaction>
</comment>
<evidence type="ECO:0000256" key="2">
    <source>
        <dbReference type="ARBA" id="ARBA00022898"/>
    </source>
</evidence>
<dbReference type="KEGG" id="csil:CBE74_02540"/>
<dbReference type="GO" id="GO:0008784">
    <property type="term" value="F:alanine racemase activity"/>
    <property type="evidence" value="ECO:0007669"/>
    <property type="project" value="UniProtKB-UniRule"/>
</dbReference>
<dbReference type="Gene3D" id="3.20.20.10">
    <property type="entry name" value="Alanine racemase"/>
    <property type="match status" value="1"/>
</dbReference>
<dbReference type="NCBIfam" id="TIGR00492">
    <property type="entry name" value="alr"/>
    <property type="match status" value="1"/>
</dbReference>
<name>A0A7Y4LI32_9CORY</name>
<evidence type="ECO:0000256" key="5">
    <source>
        <dbReference type="PIRSR" id="PIRSR600821-50"/>
    </source>
</evidence>
<dbReference type="Pfam" id="PF01168">
    <property type="entry name" value="Ala_racemase_N"/>
    <property type="match status" value="1"/>
</dbReference>
<comment type="pathway">
    <text evidence="4">Amino-acid biosynthesis; D-alanine biosynthesis; D-alanine from L-alanine: step 1/1.</text>
</comment>
<organism evidence="8 9">
    <name type="scientific">Corynebacterium silvaticum</name>
    <dbReference type="NCBI Taxonomy" id="2320431"/>
    <lineage>
        <taxon>Bacteria</taxon>
        <taxon>Bacillati</taxon>
        <taxon>Actinomycetota</taxon>
        <taxon>Actinomycetes</taxon>
        <taxon>Mycobacteriales</taxon>
        <taxon>Corynebacteriaceae</taxon>
        <taxon>Corynebacterium</taxon>
    </lineage>
</organism>
<keyword evidence="9" id="KW-1185">Reference proteome</keyword>
<reference evidence="8 9" key="3">
    <citation type="journal article" date="2020" name="Int. J. Syst. Evol. Microbiol.">
        <title>Corynebacterium silvaticum sp. nov., a unique group of NTTB corynebacteria in wild boar and roe deer.</title>
        <authorList>
            <person name="Dangel A."/>
            <person name="Berger A."/>
            <person name="Rau J."/>
            <person name="Eisenberg T."/>
            <person name="Kampfer P."/>
            <person name="Margos G."/>
            <person name="Contzen M."/>
            <person name="Busse H.J."/>
            <person name="Konrad R."/>
            <person name="Peters M."/>
            <person name="Sting R."/>
            <person name="Sing A."/>
        </authorList>
    </citation>
    <scope>NUCLEOTIDE SEQUENCE [LARGE SCALE GENOMIC DNA]</scope>
    <source>
        <strain evidence="8 9">PO100/5</strain>
    </source>
</reference>
<feature type="modified residue" description="N6-(pyridoxal phosphate)lysine" evidence="4 5">
    <location>
        <position position="36"/>
    </location>
</feature>
<dbReference type="Gene3D" id="2.40.37.10">
    <property type="entry name" value="Lyase, Ornithine Decarboxylase, Chain A, domain 1"/>
    <property type="match status" value="1"/>
</dbReference>
<dbReference type="GO" id="GO:0005829">
    <property type="term" value="C:cytosol"/>
    <property type="evidence" value="ECO:0007669"/>
    <property type="project" value="TreeGrafter"/>
</dbReference>
<dbReference type="GeneID" id="75007159"/>
<dbReference type="AlphaFoldDB" id="A0A7Y4LI32"/>
<feature type="domain" description="Alanine racemase C-terminal" evidence="7">
    <location>
        <begin position="241"/>
        <end position="367"/>
    </location>
</feature>
<feature type="active site" description="Proton acceptor; specific for L-alanine" evidence="4">
    <location>
        <position position="262"/>
    </location>
</feature>
<feature type="active site" description="Proton acceptor; specific for D-alanine" evidence="4">
    <location>
        <position position="36"/>
    </location>
</feature>
<dbReference type="SMART" id="SM01005">
    <property type="entry name" value="Ala_racemase_C"/>
    <property type="match status" value="1"/>
</dbReference>
<feature type="binding site" evidence="4 6">
    <location>
        <position position="135"/>
    </location>
    <ligand>
        <name>substrate</name>
    </ligand>
</feature>
<dbReference type="Pfam" id="PF00842">
    <property type="entry name" value="Ala_racemase_C"/>
    <property type="match status" value="1"/>
</dbReference>
<dbReference type="RefSeq" id="WP_087453420.1">
    <property type="nucleotide sequence ID" value="NZ_CP021417.2"/>
</dbReference>
<feature type="binding site" evidence="4 6">
    <location>
        <position position="310"/>
    </location>
    <ligand>
        <name>substrate</name>
    </ligand>
</feature>
<dbReference type="InterPro" id="IPR029066">
    <property type="entry name" value="PLP-binding_barrel"/>
</dbReference>
<reference evidence="8 9" key="4">
    <citation type="journal article" date="2020" name="PLoS ONE">
        <title>Taxonomic classification of strain PO100/5 shows a broader geographic distribution and genetic markers of the recently described Corynebacterium silvaticum.</title>
        <authorList>
            <person name="Viana M.V.C."/>
            <person name="Profeta R."/>
            <person name="da Silva A.L."/>
            <person name="Hurtado R."/>
            <person name="Cerqueira J.C."/>
            <person name="Ribeiro B.F.S."/>
            <person name="Almeida M.O."/>
            <person name="Morais-Rodrigues F."/>
            <person name="Soares S.C."/>
            <person name="Oliveira M."/>
            <person name="Tavares L."/>
            <person name="Figueiredo H."/>
            <person name="Wattam A.R."/>
            <person name="Barh D."/>
            <person name="Ghosh P."/>
            <person name="Silva A."/>
            <person name="Azevedo V."/>
        </authorList>
    </citation>
    <scope>NUCLEOTIDE SEQUENCE [LARGE SCALE GENOMIC DNA]</scope>
    <source>
        <strain evidence="8 9">PO100/5</strain>
    </source>
</reference>
<dbReference type="InterPro" id="IPR011079">
    <property type="entry name" value="Ala_racemase_C"/>
</dbReference>
<evidence type="ECO:0000259" key="7">
    <source>
        <dbReference type="SMART" id="SM01005"/>
    </source>
</evidence>
<dbReference type="InterPro" id="IPR001608">
    <property type="entry name" value="Ala_racemase_N"/>
</dbReference>
<accession>A0A7Y4LI32</accession>
<comment type="similarity">
    <text evidence="4">Belongs to the alanine racemase family.</text>
</comment>
<dbReference type="GO" id="GO:0030632">
    <property type="term" value="P:D-alanine biosynthetic process"/>
    <property type="evidence" value="ECO:0007669"/>
    <property type="project" value="UniProtKB-UniRule"/>
</dbReference>
<evidence type="ECO:0000256" key="1">
    <source>
        <dbReference type="ARBA" id="ARBA00001933"/>
    </source>
</evidence>
<evidence type="ECO:0000256" key="4">
    <source>
        <dbReference type="HAMAP-Rule" id="MF_01201"/>
    </source>
</evidence>
<evidence type="ECO:0000256" key="3">
    <source>
        <dbReference type="ARBA" id="ARBA00023235"/>
    </source>
</evidence>
<dbReference type="InterPro" id="IPR000821">
    <property type="entry name" value="Ala_racemase"/>
</dbReference>
<evidence type="ECO:0000313" key="9">
    <source>
        <dbReference type="Proteomes" id="UP000195652"/>
    </source>
</evidence>
<dbReference type="EMBL" id="CP021417">
    <property type="protein sequence ID" value="ARU45564.1"/>
    <property type="molecule type" value="Genomic_DNA"/>
</dbReference>
<sequence length="370" mass="39814">MNLLEARIDLDAIAHNTRLIKDKAAAQGAQLMCVVKADGYNHGAVEVATVMEDNGADQFGVATIREALALREGGIESSILSWIWSPEQDLGAAIDARIDLAAISLAHVKALVRASESYGEKPVRVTVKVDTGLHRSGVDKQDWEEAFCALRDAENIQVTGVFSHFSSADESDSPETEQQVAAFLAAIELGRSLGLELPVNHIANSPATLNRPDLYFDMVRPGLALYGHEPIPGEAHGLREAMSWVGRVTVVKPIAEGEGTSYNLTWRAEHSGYLCVVPVGYADGLPRSAQGHLEVTIGGRRYPQVGRVCMDQIVVSLGENPHGVAQGDEAVILGPTGMTATELATAMGTINYELVCRPCGRTVRVFEHRD</sequence>
<dbReference type="CDD" id="cd00430">
    <property type="entry name" value="PLPDE_III_AR"/>
    <property type="match status" value="1"/>
</dbReference>
<dbReference type="SUPFAM" id="SSF50621">
    <property type="entry name" value="Alanine racemase C-terminal domain-like"/>
    <property type="match status" value="1"/>
</dbReference>
<dbReference type="PANTHER" id="PTHR30511:SF0">
    <property type="entry name" value="ALANINE RACEMASE, CATABOLIC-RELATED"/>
    <property type="match status" value="1"/>
</dbReference>
<dbReference type="UniPathway" id="UPA00042">
    <property type="reaction ID" value="UER00497"/>
</dbReference>
<dbReference type="PANTHER" id="PTHR30511">
    <property type="entry name" value="ALANINE RACEMASE"/>
    <property type="match status" value="1"/>
</dbReference>
<evidence type="ECO:0000313" key="8">
    <source>
        <dbReference type="EMBL" id="ARU45564.1"/>
    </source>
</evidence>
<reference evidence="8 9" key="1">
    <citation type="journal article" date="2014" name="BMC Vet. Res.">
        <title>First report of Corynebacterium pseudotuberculosis from caseous lymphadenitis lesions in Black Alentejano pig (Sus scrofa domesticus).</title>
        <authorList>
            <person name="Oliveira M."/>
            <person name="Barroco C."/>
            <person name="Mottola C."/>
            <person name="Santos R."/>
            <person name="Lemsaddek A."/>
            <person name="Tavares L."/>
            <person name="Semedo-Lemsaddek T."/>
        </authorList>
    </citation>
    <scope>NUCLEOTIDE SEQUENCE [LARGE SCALE GENOMIC DNA]</scope>
    <source>
        <strain evidence="8 9">PO100/5</strain>
    </source>
</reference>
<dbReference type="GO" id="GO:0030170">
    <property type="term" value="F:pyridoxal phosphate binding"/>
    <property type="evidence" value="ECO:0007669"/>
    <property type="project" value="UniProtKB-UniRule"/>
</dbReference>
<dbReference type="FunFam" id="3.20.20.10:FF:000002">
    <property type="entry name" value="Alanine racemase"/>
    <property type="match status" value="1"/>
</dbReference>
<dbReference type="InterPro" id="IPR009006">
    <property type="entry name" value="Ala_racemase/Decarboxylase_C"/>
</dbReference>
<gene>
    <name evidence="8" type="primary">alr</name>
    <name evidence="8" type="ORF">CBE74_02540</name>
</gene>